<comment type="caution">
    <text evidence="6">The sequence shown here is derived from an EMBL/GenBank/DDBJ whole genome shotgun (WGS) entry which is preliminary data.</text>
</comment>
<dbReference type="PANTHER" id="PTHR30146">
    <property type="entry name" value="LACI-RELATED TRANSCRIPTIONAL REPRESSOR"/>
    <property type="match status" value="1"/>
</dbReference>
<dbReference type="GO" id="GO:0000976">
    <property type="term" value="F:transcription cis-regulatory region binding"/>
    <property type="evidence" value="ECO:0007669"/>
    <property type="project" value="TreeGrafter"/>
</dbReference>
<dbReference type="Gene3D" id="1.10.260.40">
    <property type="entry name" value="lambda repressor-like DNA-binding domains"/>
    <property type="match status" value="1"/>
</dbReference>
<dbReference type="InterPro" id="IPR010982">
    <property type="entry name" value="Lambda_DNA-bd_dom_sf"/>
</dbReference>
<dbReference type="SUPFAM" id="SSF53822">
    <property type="entry name" value="Periplasmic binding protein-like I"/>
    <property type="match status" value="1"/>
</dbReference>
<evidence type="ECO:0000256" key="1">
    <source>
        <dbReference type="ARBA" id="ARBA00022491"/>
    </source>
</evidence>
<evidence type="ECO:0000313" key="7">
    <source>
        <dbReference type="Proteomes" id="UP001409585"/>
    </source>
</evidence>
<keyword evidence="2" id="KW-0805">Transcription regulation</keyword>
<dbReference type="PROSITE" id="PS50932">
    <property type="entry name" value="HTH_LACI_2"/>
    <property type="match status" value="1"/>
</dbReference>
<feature type="domain" description="HTH lacI-type" evidence="5">
    <location>
        <begin position="6"/>
        <end position="60"/>
    </location>
</feature>
<dbReference type="InterPro" id="IPR001761">
    <property type="entry name" value="Peripla_BP/Lac1_sug-bd_dom"/>
</dbReference>
<dbReference type="PANTHER" id="PTHR30146:SF148">
    <property type="entry name" value="HTH-TYPE TRANSCRIPTIONAL REPRESSOR PURR-RELATED"/>
    <property type="match status" value="1"/>
</dbReference>
<dbReference type="Pfam" id="PF00532">
    <property type="entry name" value="Peripla_BP_1"/>
    <property type="match status" value="1"/>
</dbReference>
<dbReference type="InterPro" id="IPR000843">
    <property type="entry name" value="HTH_LacI"/>
</dbReference>
<reference evidence="7" key="1">
    <citation type="journal article" date="2019" name="Int. J. Syst. Evol. Microbiol.">
        <title>The Global Catalogue of Microorganisms (GCM) 10K type strain sequencing project: providing services to taxonomists for standard genome sequencing and annotation.</title>
        <authorList>
            <consortium name="The Broad Institute Genomics Platform"/>
            <consortium name="The Broad Institute Genome Sequencing Center for Infectious Disease"/>
            <person name="Wu L."/>
            <person name="Ma J."/>
        </authorList>
    </citation>
    <scope>NUCLEOTIDE SEQUENCE [LARGE SCALE GENOMIC DNA]</scope>
    <source>
        <strain evidence="7">JCM 19134</strain>
    </source>
</reference>
<evidence type="ECO:0000256" key="2">
    <source>
        <dbReference type="ARBA" id="ARBA00023015"/>
    </source>
</evidence>
<organism evidence="6 7">
    <name type="scientific">Halioxenophilus aromaticivorans</name>
    <dbReference type="NCBI Taxonomy" id="1306992"/>
    <lineage>
        <taxon>Bacteria</taxon>
        <taxon>Pseudomonadati</taxon>
        <taxon>Pseudomonadota</taxon>
        <taxon>Gammaproteobacteria</taxon>
        <taxon>Alteromonadales</taxon>
        <taxon>Alteromonadaceae</taxon>
        <taxon>Halioxenophilus</taxon>
    </lineage>
</organism>
<dbReference type="SUPFAM" id="SSF47413">
    <property type="entry name" value="lambda repressor-like DNA-binding domains"/>
    <property type="match status" value="1"/>
</dbReference>
<evidence type="ECO:0000313" key="6">
    <source>
        <dbReference type="EMBL" id="GAA4954847.1"/>
    </source>
</evidence>
<keyword evidence="3" id="KW-0238">DNA-binding</keyword>
<dbReference type="Pfam" id="PF00356">
    <property type="entry name" value="LacI"/>
    <property type="match status" value="1"/>
</dbReference>
<name>A0AAV3U779_9ALTE</name>
<dbReference type="RefSeq" id="WP_345426357.1">
    <property type="nucleotide sequence ID" value="NZ_AP031496.1"/>
</dbReference>
<keyword evidence="7" id="KW-1185">Reference proteome</keyword>
<accession>A0AAV3U779</accession>
<gene>
    <name evidence="6" type="primary">rbsR</name>
    <name evidence="6" type="ORF">GCM10025791_38730</name>
</gene>
<dbReference type="AlphaFoldDB" id="A0AAV3U779"/>
<sequence length="327" mass="35480">MPKQRVTTQDIAQRAGVSKATVSYALNGTGSVSPAVAAKIIALAKEMGYQENRLAKATRTGKTDTLGLVLPDLCNPFFPKMAQAVVQAASERGYSVFLVDCRNSLDEEQQGIERLAQYAIEGIIWCPIDDEKSIARNTLTCPVVMTDRPIDGYDCVYADSASGGALQAQMLSQKGHKKIGLISGPVRSRGAQIRRQGFVQALPQDVSIVWEYSLEYNMTIPAEVQAHILAGEVSCIVAANDTQAIGILRVLHAARKAVPDEVSLIGFDAIEWSDLVSPPLSTIALPIQQIGTESVHLLLERIDNPDKTVRQIALDVQSLDRESLKQL</sequence>
<dbReference type="Gene3D" id="3.40.50.2300">
    <property type="match status" value="2"/>
</dbReference>
<dbReference type="InterPro" id="IPR028082">
    <property type="entry name" value="Peripla_BP_I"/>
</dbReference>
<evidence type="ECO:0000256" key="4">
    <source>
        <dbReference type="ARBA" id="ARBA00023163"/>
    </source>
</evidence>
<keyword evidence="4" id="KW-0804">Transcription</keyword>
<dbReference type="EMBL" id="BAABLX010000065">
    <property type="protein sequence ID" value="GAA4954847.1"/>
    <property type="molecule type" value="Genomic_DNA"/>
</dbReference>
<evidence type="ECO:0000259" key="5">
    <source>
        <dbReference type="PROSITE" id="PS50932"/>
    </source>
</evidence>
<dbReference type="CDD" id="cd01392">
    <property type="entry name" value="HTH_LacI"/>
    <property type="match status" value="1"/>
</dbReference>
<dbReference type="CDD" id="cd06267">
    <property type="entry name" value="PBP1_LacI_sugar_binding-like"/>
    <property type="match status" value="1"/>
</dbReference>
<evidence type="ECO:0000256" key="3">
    <source>
        <dbReference type="ARBA" id="ARBA00023125"/>
    </source>
</evidence>
<keyword evidence="1" id="KW-0678">Repressor</keyword>
<protein>
    <submittedName>
        <fullName evidence="6">Ribose operon transcriptional repressor RbsR</fullName>
    </submittedName>
</protein>
<dbReference type="Proteomes" id="UP001409585">
    <property type="component" value="Unassembled WGS sequence"/>
</dbReference>
<proteinExistence type="predicted"/>
<dbReference type="GO" id="GO:0003700">
    <property type="term" value="F:DNA-binding transcription factor activity"/>
    <property type="evidence" value="ECO:0007669"/>
    <property type="project" value="TreeGrafter"/>
</dbReference>
<dbReference type="SMART" id="SM00354">
    <property type="entry name" value="HTH_LACI"/>
    <property type="match status" value="1"/>
</dbReference>